<dbReference type="Pfam" id="PF00398">
    <property type="entry name" value="RrnaAD"/>
    <property type="match status" value="1"/>
</dbReference>
<comment type="catalytic activity">
    <reaction evidence="7">
        <text>adenosine(1518)/adenosine(1519) in 16S rRNA + 4 S-adenosyl-L-methionine = N(6)-dimethyladenosine(1518)/N(6)-dimethyladenosine(1519) in 16S rRNA + 4 S-adenosyl-L-homocysteine + 4 H(+)</text>
        <dbReference type="Rhea" id="RHEA:19609"/>
        <dbReference type="Rhea" id="RHEA-COMP:10232"/>
        <dbReference type="Rhea" id="RHEA-COMP:10233"/>
        <dbReference type="ChEBI" id="CHEBI:15378"/>
        <dbReference type="ChEBI" id="CHEBI:57856"/>
        <dbReference type="ChEBI" id="CHEBI:59789"/>
        <dbReference type="ChEBI" id="CHEBI:74411"/>
        <dbReference type="ChEBI" id="CHEBI:74493"/>
        <dbReference type="EC" id="2.1.1.182"/>
    </reaction>
</comment>
<accession>A0A2K8N564</accession>
<evidence type="ECO:0000256" key="7">
    <source>
        <dbReference type="HAMAP-Rule" id="MF_00607"/>
    </source>
</evidence>
<feature type="binding site" evidence="7 8">
    <location>
        <position position="102"/>
    </location>
    <ligand>
        <name>S-adenosyl-L-methionine</name>
        <dbReference type="ChEBI" id="CHEBI:59789"/>
    </ligand>
</feature>
<evidence type="ECO:0000256" key="8">
    <source>
        <dbReference type="PROSITE-ProRule" id="PRU01026"/>
    </source>
</evidence>
<keyword evidence="3 7" id="KW-0489">Methyltransferase</keyword>
<comment type="function">
    <text evidence="7">Specifically dimethylates two adjacent adenosines (A1518 and A1519) in the loop of a conserved hairpin near the 3'-end of 16S rRNA in the 30S particle. May play a critical role in biogenesis of 30S subunits.</text>
</comment>
<dbReference type="CDD" id="cd02440">
    <property type="entry name" value="AdoMet_MTases"/>
    <property type="match status" value="1"/>
</dbReference>
<dbReference type="EC" id="2.1.1.182" evidence="7"/>
<dbReference type="FunFam" id="3.40.50.150:FF:000023">
    <property type="entry name" value="Ribosomal RNA small subunit methyltransferase A"/>
    <property type="match status" value="1"/>
</dbReference>
<dbReference type="InterPro" id="IPR011530">
    <property type="entry name" value="rRNA_adenine_dimethylase"/>
</dbReference>
<feature type="binding site" evidence="7 8">
    <location>
        <position position="56"/>
    </location>
    <ligand>
        <name>S-adenosyl-L-methionine</name>
        <dbReference type="ChEBI" id="CHEBI:59789"/>
    </ligand>
</feature>
<evidence type="ECO:0000256" key="3">
    <source>
        <dbReference type="ARBA" id="ARBA00022603"/>
    </source>
</evidence>
<dbReference type="PROSITE" id="PS51689">
    <property type="entry name" value="SAM_RNA_A_N6_MT"/>
    <property type="match status" value="1"/>
</dbReference>
<dbReference type="GO" id="GO:0005829">
    <property type="term" value="C:cytosol"/>
    <property type="evidence" value="ECO:0007669"/>
    <property type="project" value="TreeGrafter"/>
</dbReference>
<evidence type="ECO:0000256" key="2">
    <source>
        <dbReference type="ARBA" id="ARBA00022552"/>
    </source>
</evidence>
<evidence type="ECO:0000256" key="4">
    <source>
        <dbReference type="ARBA" id="ARBA00022679"/>
    </source>
</evidence>
<dbReference type="Gene3D" id="3.40.50.150">
    <property type="entry name" value="Vaccinia Virus protein VP39"/>
    <property type="match status" value="1"/>
</dbReference>
<dbReference type="SMART" id="SM00650">
    <property type="entry name" value="rADc"/>
    <property type="match status" value="1"/>
</dbReference>
<evidence type="ECO:0000259" key="9">
    <source>
        <dbReference type="SMART" id="SM00650"/>
    </source>
</evidence>
<dbReference type="SUPFAM" id="SSF53335">
    <property type="entry name" value="S-adenosyl-L-methionine-dependent methyltransferases"/>
    <property type="match status" value="1"/>
</dbReference>
<dbReference type="EMBL" id="CP024955">
    <property type="protein sequence ID" value="ATY83612.1"/>
    <property type="molecule type" value="Genomic_DNA"/>
</dbReference>
<dbReference type="NCBIfam" id="TIGR00755">
    <property type="entry name" value="ksgA"/>
    <property type="match status" value="1"/>
</dbReference>
<keyword evidence="4 7" id="KW-0808">Transferase</keyword>
<proteinExistence type="inferred from homology"/>
<reference evidence="11" key="1">
    <citation type="submission" date="2017-11" db="EMBL/GenBank/DDBJ databases">
        <title>Complete Genome Sequence of Kyrpidia sp. Strain EA-1, a thermophilic, hydrogen-oxidizing Bacterium, isolated from the Azores.</title>
        <authorList>
            <person name="Reiner J.E."/>
            <person name="Lapp C.J."/>
            <person name="Bunk B."/>
            <person name="Gescher J."/>
        </authorList>
    </citation>
    <scope>NUCLEOTIDE SEQUENCE [LARGE SCALE GENOMIC DNA]</scope>
    <source>
        <strain evidence="11">EA-1</strain>
    </source>
</reference>
<dbReference type="Gene3D" id="1.10.8.100">
    <property type="entry name" value="Ribosomal RNA adenine dimethylase-like, domain 2"/>
    <property type="match status" value="1"/>
</dbReference>
<dbReference type="PANTHER" id="PTHR11727:SF7">
    <property type="entry name" value="DIMETHYLADENOSINE TRANSFERASE-RELATED"/>
    <property type="match status" value="1"/>
</dbReference>
<name>A0A2K8N564_9BACL</name>
<feature type="binding site" evidence="7 8">
    <location>
        <position position="126"/>
    </location>
    <ligand>
        <name>S-adenosyl-L-methionine</name>
        <dbReference type="ChEBI" id="CHEBI:59789"/>
    </ligand>
</feature>
<keyword evidence="11" id="KW-1185">Reference proteome</keyword>
<evidence type="ECO:0000256" key="1">
    <source>
        <dbReference type="ARBA" id="ARBA00022490"/>
    </source>
</evidence>
<feature type="binding site" evidence="7 8">
    <location>
        <position position="29"/>
    </location>
    <ligand>
        <name>S-adenosyl-L-methionine</name>
        <dbReference type="ChEBI" id="CHEBI:59789"/>
    </ligand>
</feature>
<feature type="domain" description="Ribosomal RNA adenine methylase transferase N-terminal" evidence="9">
    <location>
        <begin position="36"/>
        <end position="212"/>
    </location>
</feature>
<organism evidence="10 11">
    <name type="scientific">Kyrpidia spormannii</name>
    <dbReference type="NCBI Taxonomy" id="2055160"/>
    <lineage>
        <taxon>Bacteria</taxon>
        <taxon>Bacillati</taxon>
        <taxon>Bacillota</taxon>
        <taxon>Bacilli</taxon>
        <taxon>Bacillales</taxon>
        <taxon>Alicyclobacillaceae</taxon>
        <taxon>Kyrpidia</taxon>
    </lineage>
</organism>
<evidence type="ECO:0000313" key="11">
    <source>
        <dbReference type="Proteomes" id="UP000231932"/>
    </source>
</evidence>
<dbReference type="InterPro" id="IPR023165">
    <property type="entry name" value="rRNA_Ade_diMease-like_C"/>
</dbReference>
<comment type="similarity">
    <text evidence="7">Belongs to the class I-like SAM-binding methyltransferase superfamily. rRNA adenine N(6)-methyltransferase family. RsmA subfamily.</text>
</comment>
<dbReference type="InterPro" id="IPR020596">
    <property type="entry name" value="rRNA_Ade_Mease_Trfase_CS"/>
</dbReference>
<gene>
    <name evidence="7" type="primary">rsmA</name>
    <name evidence="7" type="synonym">ksgA</name>
    <name evidence="10" type="ORF">CVV65_00295</name>
</gene>
<dbReference type="RefSeq" id="WP_100666474.1">
    <property type="nucleotide sequence ID" value="NZ_CP024955.1"/>
</dbReference>
<feature type="binding site" evidence="7 8">
    <location>
        <position position="31"/>
    </location>
    <ligand>
        <name>S-adenosyl-L-methionine</name>
        <dbReference type="ChEBI" id="CHEBI:59789"/>
    </ligand>
</feature>
<dbReference type="InterPro" id="IPR001737">
    <property type="entry name" value="KsgA/Erm"/>
</dbReference>
<keyword evidence="6 7" id="KW-0694">RNA-binding</keyword>
<keyword evidence="2 7" id="KW-0698">rRNA processing</keyword>
<dbReference type="InterPro" id="IPR020598">
    <property type="entry name" value="rRNA_Ade_methylase_Trfase_N"/>
</dbReference>
<evidence type="ECO:0000313" key="10">
    <source>
        <dbReference type="EMBL" id="ATY83612.1"/>
    </source>
</evidence>
<dbReference type="OrthoDB" id="9814755at2"/>
<dbReference type="Proteomes" id="UP000231932">
    <property type="component" value="Chromosome"/>
</dbReference>
<dbReference type="GO" id="GO:0003723">
    <property type="term" value="F:RNA binding"/>
    <property type="evidence" value="ECO:0007669"/>
    <property type="project" value="UniProtKB-UniRule"/>
</dbReference>
<feature type="binding site" evidence="7 8">
    <location>
        <position position="77"/>
    </location>
    <ligand>
        <name>S-adenosyl-L-methionine</name>
        <dbReference type="ChEBI" id="CHEBI:59789"/>
    </ligand>
</feature>
<comment type="subcellular location">
    <subcellularLocation>
        <location evidence="7">Cytoplasm</location>
    </subcellularLocation>
</comment>
<keyword evidence="1 7" id="KW-0963">Cytoplasm</keyword>
<evidence type="ECO:0000256" key="5">
    <source>
        <dbReference type="ARBA" id="ARBA00022691"/>
    </source>
</evidence>
<dbReference type="AlphaFoldDB" id="A0A2K8N564"/>
<dbReference type="KEGG" id="kyr:CVV65_00295"/>
<protein>
    <recommendedName>
        <fullName evidence="7">Ribosomal RNA small subunit methyltransferase A</fullName>
        <ecNumber evidence="7">2.1.1.182</ecNumber>
    </recommendedName>
    <alternativeName>
        <fullName evidence="7">16S rRNA (adenine(1518)-N(6)/adenine(1519)-N(6))-dimethyltransferase</fullName>
    </alternativeName>
    <alternativeName>
        <fullName evidence="7">16S rRNA dimethyladenosine transferase</fullName>
    </alternativeName>
    <alternativeName>
        <fullName evidence="7">16S rRNA dimethylase</fullName>
    </alternativeName>
    <alternativeName>
        <fullName evidence="7">S-adenosylmethionine-6-N', N'-adenosyl(rRNA) dimethyltransferase</fullName>
    </alternativeName>
</protein>
<keyword evidence="5 7" id="KW-0949">S-adenosyl-L-methionine</keyword>
<dbReference type="PANTHER" id="PTHR11727">
    <property type="entry name" value="DIMETHYLADENOSINE TRANSFERASE"/>
    <property type="match status" value="1"/>
</dbReference>
<sequence>MTESQPSVPSAAELLRRYALHPKKSLGQHFLVDDRILERIVAAADLSGREAVLEIGPGLGALTLRLAQAAWRVLAVEKDRALQPVLSEVLRDFGNVQVCWGDVLEVDLPRICEDAFGSRTVRVVANLPYYVTTPVMMKLLEAGPVIDRMVLMVQREVADRLTAQPGTKTYGALTVAVQWFAEKVESVARVPASCFWPRPEVDSVVVRLDLRPRPDPEMSRRLSRVVRAGFGQRRKTLLNALSHALAGRDRASIAQALRDAGVAPDRRAETLSLEEFTRLAQALADGVYPKSMP</sequence>
<dbReference type="PROSITE" id="PS01131">
    <property type="entry name" value="RRNA_A_DIMETH"/>
    <property type="match status" value="1"/>
</dbReference>
<dbReference type="HAMAP" id="MF_00607">
    <property type="entry name" value="16SrRNA_methyltr_A"/>
    <property type="match status" value="1"/>
</dbReference>
<dbReference type="GO" id="GO:0052908">
    <property type="term" value="F:16S rRNA (adenine(1518)-N(6)/adenine(1519)-N(6))-dimethyltransferase activity"/>
    <property type="evidence" value="ECO:0007669"/>
    <property type="project" value="UniProtKB-EC"/>
</dbReference>
<dbReference type="InterPro" id="IPR029063">
    <property type="entry name" value="SAM-dependent_MTases_sf"/>
</dbReference>
<evidence type="ECO:0000256" key="6">
    <source>
        <dbReference type="ARBA" id="ARBA00022884"/>
    </source>
</evidence>